<dbReference type="Gene3D" id="3.40.50.720">
    <property type="entry name" value="NAD(P)-binding Rossmann-like Domain"/>
    <property type="match status" value="1"/>
</dbReference>
<dbReference type="AlphaFoldDB" id="A0A2T0XEJ7"/>
<evidence type="ECO:0000256" key="2">
    <source>
        <dbReference type="ARBA" id="ARBA00009329"/>
    </source>
</evidence>
<evidence type="ECO:0000256" key="1">
    <source>
        <dbReference type="ARBA" id="ARBA00001911"/>
    </source>
</evidence>
<evidence type="ECO:0000259" key="7">
    <source>
        <dbReference type="Pfam" id="PF21252"/>
    </source>
</evidence>
<reference evidence="8 9" key="1">
    <citation type="submission" date="2018-07" db="EMBL/GenBank/DDBJ databases">
        <title>Freshwater and sediment microbial communities from various areas in North America, analyzing microbe dynamics in response to fracking.</title>
        <authorList>
            <person name="Lamendella R."/>
        </authorList>
    </citation>
    <scope>NUCLEOTIDE SEQUENCE [LARGE SCALE GENOMIC DNA]</scope>
    <source>
        <strain evidence="8 9">160A</strain>
    </source>
</reference>
<comment type="similarity">
    <text evidence="2">Belongs to the Gfo/Idh/MocA family. Glycosyl hydrolase 109 subfamily.</text>
</comment>
<dbReference type="Pfam" id="PF01408">
    <property type="entry name" value="GFO_IDH_MocA"/>
    <property type="match status" value="1"/>
</dbReference>
<dbReference type="InterPro" id="IPR049303">
    <property type="entry name" value="Glyco_hydro_109_C"/>
</dbReference>
<feature type="domain" description="Glycosyl hydrolase 109 C-terminal" evidence="7">
    <location>
        <begin position="165"/>
        <end position="324"/>
    </location>
</feature>
<dbReference type="InterPro" id="IPR050463">
    <property type="entry name" value="Gfo/Idh/MocA_oxidrdct_glycsds"/>
</dbReference>
<dbReference type="PANTHER" id="PTHR43818">
    <property type="entry name" value="BCDNA.GH03377"/>
    <property type="match status" value="1"/>
</dbReference>
<dbReference type="EMBL" id="QPIZ01000007">
    <property type="protein sequence ID" value="RCW36832.1"/>
    <property type="molecule type" value="Genomic_DNA"/>
</dbReference>
<keyword evidence="3" id="KW-0378">Hydrolase</keyword>
<dbReference type="Pfam" id="PF21252">
    <property type="entry name" value="Glyco_hydro_109_C"/>
    <property type="match status" value="1"/>
</dbReference>
<keyword evidence="5" id="KW-0326">Glycosidase</keyword>
<dbReference type="InterPro" id="IPR000683">
    <property type="entry name" value="Gfo/Idh/MocA-like_OxRdtase_N"/>
</dbReference>
<evidence type="ECO:0000256" key="3">
    <source>
        <dbReference type="ARBA" id="ARBA00022801"/>
    </source>
</evidence>
<dbReference type="SUPFAM" id="SSF51735">
    <property type="entry name" value="NAD(P)-binding Rossmann-fold domains"/>
    <property type="match status" value="1"/>
</dbReference>
<dbReference type="Proteomes" id="UP000252733">
    <property type="component" value="Unassembled WGS sequence"/>
</dbReference>
<dbReference type="Gene3D" id="3.30.360.10">
    <property type="entry name" value="Dihydrodipicolinate Reductase, domain 2"/>
    <property type="match status" value="1"/>
</dbReference>
<sequence>MAHIRMNVERTAENTRHVLEMRCEPLKKVRIGFIGLGMRVPRAIRRFFFIDGAEIGALCDVVPENLENIRIILKNNNHPPVPEYSGEEDWRKVCERDDLDLIYISTHYDLHTPIAVYAMQCGKHVAVEVPAATTVDESWLLVETAEQTRRHCVQLENCIYGRFELATFNMAQNGLLGELVHGEGAYIHDLRHLLFNTENGYWNMWRLKYHEKYNGNLYPTHGLGPVCHSMNIHRGDRLDYMVSMSSGQFGLTDYAQRNFGSDSDFANRKYANGDINTSLIHTANGKTIMLQHNIVSPRPYSRIHMLSGTRGMVQQWPEPGITLDKNGSDFLSKETMALLLKEYEHPLIKEWAPVIEENAENDAITKNGGMDYLMDQRLIYCLQNGLPPDTDVYDAAEWSAIMELSARSANNRSKSVDIPDFTRGAWQYLNQVHYYRSKAKQSPFKKQVSPDTSDFLYK</sequence>
<proteinExistence type="inferred from homology"/>
<gene>
    <name evidence="8" type="ORF">DFO77_107123</name>
</gene>
<keyword evidence="9" id="KW-1185">Reference proteome</keyword>
<comment type="cofactor">
    <cofactor evidence="1">
        <name>NAD(+)</name>
        <dbReference type="ChEBI" id="CHEBI:57540"/>
    </cofactor>
</comment>
<dbReference type="RefSeq" id="WP_106153692.1">
    <property type="nucleotide sequence ID" value="NZ_PVTS01000012.1"/>
</dbReference>
<evidence type="ECO:0000313" key="8">
    <source>
        <dbReference type="EMBL" id="RCW36832.1"/>
    </source>
</evidence>
<evidence type="ECO:0000313" key="9">
    <source>
        <dbReference type="Proteomes" id="UP000252733"/>
    </source>
</evidence>
<dbReference type="STRING" id="1168289.GCA_000259075_00852"/>
<dbReference type="GO" id="GO:0016798">
    <property type="term" value="F:hydrolase activity, acting on glycosyl bonds"/>
    <property type="evidence" value="ECO:0007669"/>
    <property type="project" value="UniProtKB-KW"/>
</dbReference>
<evidence type="ECO:0000259" key="6">
    <source>
        <dbReference type="Pfam" id="PF01408"/>
    </source>
</evidence>
<name>A0A2T0XEJ7_9BACT</name>
<comment type="caution">
    <text evidence="8">The sequence shown here is derived from an EMBL/GenBank/DDBJ whole genome shotgun (WGS) entry which is preliminary data.</text>
</comment>
<feature type="domain" description="Gfo/Idh/MocA-like oxidoreductase N-terminal" evidence="6">
    <location>
        <begin position="29"/>
        <end position="150"/>
    </location>
</feature>
<evidence type="ECO:0000256" key="4">
    <source>
        <dbReference type="ARBA" id="ARBA00023027"/>
    </source>
</evidence>
<protein>
    <submittedName>
        <fullName evidence="8">Putative dehydrogenase</fullName>
    </submittedName>
</protein>
<dbReference type="InterPro" id="IPR036291">
    <property type="entry name" value="NAD(P)-bd_dom_sf"/>
</dbReference>
<evidence type="ECO:0000256" key="5">
    <source>
        <dbReference type="ARBA" id="ARBA00023295"/>
    </source>
</evidence>
<accession>A0A2T0XEJ7</accession>
<organism evidence="8 9">
    <name type="scientific">Marinilabilia salmonicolor</name>
    <dbReference type="NCBI Taxonomy" id="989"/>
    <lineage>
        <taxon>Bacteria</taxon>
        <taxon>Pseudomonadati</taxon>
        <taxon>Bacteroidota</taxon>
        <taxon>Bacteroidia</taxon>
        <taxon>Marinilabiliales</taxon>
        <taxon>Marinilabiliaceae</taxon>
        <taxon>Marinilabilia</taxon>
    </lineage>
</organism>
<dbReference type="PANTHER" id="PTHR43818:SF1">
    <property type="entry name" value="GLYCOSYL HYDROLASE FAMILY 109 PROTEIN"/>
    <property type="match status" value="1"/>
</dbReference>
<dbReference type="GO" id="GO:0000166">
    <property type="term" value="F:nucleotide binding"/>
    <property type="evidence" value="ECO:0007669"/>
    <property type="project" value="InterPro"/>
</dbReference>
<dbReference type="OrthoDB" id="9771072at2"/>
<keyword evidence="4" id="KW-0520">NAD</keyword>